<dbReference type="Gene3D" id="3.40.50.10420">
    <property type="entry name" value="NagB/RpiA/CoA transferase-like"/>
    <property type="match status" value="1"/>
</dbReference>
<dbReference type="SUPFAM" id="SSF100950">
    <property type="entry name" value="NagB/RpiA/CoA transferase-like"/>
    <property type="match status" value="1"/>
</dbReference>
<evidence type="ECO:0000256" key="7">
    <source>
        <dbReference type="ARBA" id="ARBA00023014"/>
    </source>
</evidence>
<dbReference type="EMBL" id="LIIK01000031">
    <property type="protein sequence ID" value="KQM08569.1"/>
    <property type="molecule type" value="Genomic_DNA"/>
</dbReference>
<keyword evidence="3" id="KW-0479">Metal-binding</keyword>
<proteinExistence type="predicted"/>
<comment type="caution">
    <text evidence="9">The sequence shown here is derived from an EMBL/GenBank/DDBJ whole genome shotgun (WGS) entry which is preliminary data.</text>
</comment>
<evidence type="ECO:0000256" key="2">
    <source>
        <dbReference type="ARBA" id="ARBA00022485"/>
    </source>
</evidence>
<dbReference type="InterPro" id="IPR017900">
    <property type="entry name" value="4Fe4S_Fe_S_CS"/>
</dbReference>
<dbReference type="SUPFAM" id="SSF54862">
    <property type="entry name" value="4Fe-4S ferredoxins"/>
    <property type="match status" value="1"/>
</dbReference>
<sequence>MTKQTHALKAKAFLADSEHVTWHDQAIYLIRQKRDALAHAIPEWEALRTAAEQIKQHTITHLAHYLEEFERNATANGAIVHWAVDAEEMNRTVLDIIKEHGGTNLVKSKSMLAEECGMSPYLEANGIDAVETDLGERIMQFLGQPPSHIVMPAIHVKREAVSEILHEKIGTEKGNCDPTYLTHAVRAHLRQKFLHADISMTGGNFAVAESGAVVVCTNEGNADMGTAFPDLHIAIIGIEKVVPNYESLGVFTRLLARSGTGQPITSYTAHYRKPENGKAFHIILVDNGRSEILNHTTHAAMLRCLRCGSCMNTCPVYRRSGGYSYSYFIPGPLGVNLAMLRNPNKYAMDMSACSLCYSCSHVCPAKIPLAEQIYQWRQQLYPMGVANKQKHLIVEGLGIALKTPARFKEAVAMGRLGLKLAPRFTLYNRLNGWGISREMPTIAPKTFEQLWREGRVEE</sequence>
<dbReference type="InterPro" id="IPR017896">
    <property type="entry name" value="4Fe4S_Fe-S-bd"/>
</dbReference>
<keyword evidence="7" id="KW-0411">Iron-sulfur</keyword>
<dbReference type="GO" id="GO:0006089">
    <property type="term" value="P:lactate metabolic process"/>
    <property type="evidence" value="ECO:0007669"/>
    <property type="project" value="InterPro"/>
</dbReference>
<dbReference type="InterPro" id="IPR024185">
    <property type="entry name" value="FTHF_cligase-like_sf"/>
</dbReference>
<dbReference type="Pfam" id="PF13183">
    <property type="entry name" value="Fer4_8"/>
    <property type="match status" value="1"/>
</dbReference>
<keyword evidence="4" id="KW-0677">Repeat</keyword>
<evidence type="ECO:0000313" key="9">
    <source>
        <dbReference type="EMBL" id="KQM08569.1"/>
    </source>
</evidence>
<dbReference type="GO" id="GO:0051539">
    <property type="term" value="F:4 iron, 4 sulfur cluster binding"/>
    <property type="evidence" value="ECO:0007669"/>
    <property type="project" value="UniProtKB-KW"/>
</dbReference>
<protein>
    <submittedName>
        <fullName evidence="9">4Fe-4S ferredoxin</fullName>
    </submittedName>
</protein>
<organism evidence="9 10">
    <name type="scientific">Candidatus [Bacteroides] periocalifornicus</name>
    <dbReference type="NCBI Taxonomy" id="1702214"/>
    <lineage>
        <taxon>Bacteria</taxon>
        <taxon>Pseudomonadati</taxon>
        <taxon>Bacteroidota</taxon>
    </lineage>
</organism>
<dbReference type="PATRIC" id="fig|1702214.3.peg.625"/>
<dbReference type="PROSITE" id="PS51379">
    <property type="entry name" value="4FE4S_FER_2"/>
    <property type="match status" value="1"/>
</dbReference>
<evidence type="ECO:0000256" key="6">
    <source>
        <dbReference type="ARBA" id="ARBA00023004"/>
    </source>
</evidence>
<dbReference type="InterPro" id="IPR009051">
    <property type="entry name" value="Helical_ferredxn"/>
</dbReference>
<dbReference type="Gene3D" id="1.10.1060.10">
    <property type="entry name" value="Alpha-helical ferredoxin"/>
    <property type="match status" value="1"/>
</dbReference>
<keyword evidence="6" id="KW-0408">Iron</keyword>
<keyword evidence="1" id="KW-0813">Transport</keyword>
<evidence type="ECO:0000256" key="1">
    <source>
        <dbReference type="ARBA" id="ARBA00022448"/>
    </source>
</evidence>
<dbReference type="PANTHER" id="PTHR47153">
    <property type="entry name" value="LACTATE UTILIZATION PROTEIN B"/>
    <property type="match status" value="1"/>
</dbReference>
<evidence type="ECO:0000256" key="4">
    <source>
        <dbReference type="ARBA" id="ARBA00022737"/>
    </source>
</evidence>
<dbReference type="GO" id="GO:0046872">
    <property type="term" value="F:metal ion binding"/>
    <property type="evidence" value="ECO:0007669"/>
    <property type="project" value="UniProtKB-KW"/>
</dbReference>
<name>A0A0Q4B6C8_9BACT</name>
<keyword evidence="2" id="KW-0004">4Fe-4S</keyword>
<dbReference type="InterPro" id="IPR004452">
    <property type="entry name" value="LutB/LldF"/>
</dbReference>
<evidence type="ECO:0000256" key="5">
    <source>
        <dbReference type="ARBA" id="ARBA00022982"/>
    </source>
</evidence>
<dbReference type="STRING" id="1702214.AL399_06620"/>
<evidence type="ECO:0000313" key="10">
    <source>
        <dbReference type="Proteomes" id="UP000054172"/>
    </source>
</evidence>
<dbReference type="InterPro" id="IPR037171">
    <property type="entry name" value="NagB/RpiA_transferase-like"/>
</dbReference>
<gene>
    <name evidence="9" type="ORF">AL399_06620</name>
</gene>
<feature type="domain" description="4Fe-4S ferredoxin-type" evidence="8">
    <location>
        <begin position="344"/>
        <end position="373"/>
    </location>
</feature>
<evidence type="ECO:0000259" key="8">
    <source>
        <dbReference type="PROSITE" id="PS51379"/>
    </source>
</evidence>
<dbReference type="Pfam" id="PF02589">
    <property type="entry name" value="LUD_dom"/>
    <property type="match status" value="1"/>
</dbReference>
<accession>A0A0Q4B6C8</accession>
<dbReference type="PANTHER" id="PTHR47153:SF2">
    <property type="entry name" value="LACTATE UTILIZATION PROTEIN B"/>
    <property type="match status" value="1"/>
</dbReference>
<keyword evidence="10" id="KW-1185">Reference proteome</keyword>
<dbReference type="PROSITE" id="PS00198">
    <property type="entry name" value="4FE4S_FER_1"/>
    <property type="match status" value="2"/>
</dbReference>
<dbReference type="InterPro" id="IPR003741">
    <property type="entry name" value="LUD_dom"/>
</dbReference>
<dbReference type="AlphaFoldDB" id="A0A0Q4B6C8"/>
<keyword evidence="5" id="KW-0249">Electron transport</keyword>
<dbReference type="Proteomes" id="UP000054172">
    <property type="component" value="Unassembled WGS sequence"/>
</dbReference>
<reference evidence="9" key="1">
    <citation type="submission" date="2015-08" db="EMBL/GenBank/DDBJ databases">
        <title>Candidatus Bacteriodes Periocalifornicus.</title>
        <authorList>
            <person name="McLean J.S."/>
            <person name="Kelley S."/>
        </authorList>
    </citation>
    <scope>NUCLEOTIDE SEQUENCE [LARGE SCALE GENOMIC DNA]</scope>
    <source>
        <strain evidence="9">12B</strain>
    </source>
</reference>
<evidence type="ECO:0000256" key="3">
    <source>
        <dbReference type="ARBA" id="ARBA00022723"/>
    </source>
</evidence>